<keyword evidence="3" id="KW-1185">Reference proteome</keyword>
<dbReference type="Pfam" id="PF12679">
    <property type="entry name" value="ABC2_membrane_2"/>
    <property type="match status" value="2"/>
</dbReference>
<keyword evidence="1" id="KW-1133">Transmembrane helix</keyword>
<dbReference type="GO" id="GO:0005886">
    <property type="term" value="C:plasma membrane"/>
    <property type="evidence" value="ECO:0007669"/>
    <property type="project" value="UniProtKB-SubCell"/>
</dbReference>
<dbReference type="EMBL" id="JADBEL010000013">
    <property type="protein sequence ID" value="MBE1555361.1"/>
    <property type="molecule type" value="Genomic_DNA"/>
</dbReference>
<gene>
    <name evidence="2" type="ORF">H4683_002466</name>
</gene>
<dbReference type="PANTHER" id="PTHR37305">
    <property type="entry name" value="INTEGRAL MEMBRANE PROTEIN-RELATED"/>
    <property type="match status" value="1"/>
</dbReference>
<proteinExistence type="predicted"/>
<evidence type="ECO:0000256" key="1">
    <source>
        <dbReference type="SAM" id="Phobius"/>
    </source>
</evidence>
<dbReference type="RefSeq" id="WP_192599095.1">
    <property type="nucleotide sequence ID" value="NZ_JADBEL010000013.1"/>
</dbReference>
<name>A0A927R3Q5_9BACL</name>
<feature type="transmembrane region" description="Helical" evidence="1">
    <location>
        <begin position="345"/>
        <end position="366"/>
    </location>
</feature>
<dbReference type="PANTHER" id="PTHR37305:SF1">
    <property type="entry name" value="MEMBRANE PROTEIN"/>
    <property type="match status" value="1"/>
</dbReference>
<dbReference type="GO" id="GO:0140359">
    <property type="term" value="F:ABC-type transporter activity"/>
    <property type="evidence" value="ECO:0007669"/>
    <property type="project" value="InterPro"/>
</dbReference>
<protein>
    <submittedName>
        <fullName evidence="2">ABC-type transport system involved in multi-copper enzyme maturation permease subunit</fullName>
    </submittedName>
</protein>
<feature type="transmembrane region" description="Helical" evidence="1">
    <location>
        <begin position="618"/>
        <end position="642"/>
    </location>
</feature>
<feature type="transmembrane region" description="Helical" evidence="1">
    <location>
        <begin position="674"/>
        <end position="696"/>
    </location>
</feature>
<feature type="transmembrane region" description="Helical" evidence="1">
    <location>
        <begin position="220"/>
        <end position="241"/>
    </location>
</feature>
<evidence type="ECO:0000313" key="3">
    <source>
        <dbReference type="Proteomes" id="UP000658225"/>
    </source>
</evidence>
<feature type="transmembrane region" description="Helical" evidence="1">
    <location>
        <begin position="825"/>
        <end position="845"/>
    </location>
</feature>
<feature type="transmembrane region" description="Helical" evidence="1">
    <location>
        <begin position="269"/>
        <end position="290"/>
    </location>
</feature>
<feature type="transmembrane region" description="Helical" evidence="1">
    <location>
        <begin position="302"/>
        <end position="325"/>
    </location>
</feature>
<dbReference type="AlphaFoldDB" id="A0A927R3Q5"/>
<reference evidence="2" key="1">
    <citation type="submission" date="2020-10" db="EMBL/GenBank/DDBJ databases">
        <title>Genomic Encyclopedia of Type Strains, Phase IV (KMG-IV): sequencing the most valuable type-strain genomes for metagenomic binning, comparative biology and taxonomic classification.</title>
        <authorList>
            <person name="Goeker M."/>
        </authorList>
    </citation>
    <scope>NUCLEOTIDE SEQUENCE</scope>
    <source>
        <strain evidence="2">DSM 13886</strain>
    </source>
</reference>
<dbReference type="Proteomes" id="UP000658225">
    <property type="component" value="Unassembled WGS sequence"/>
</dbReference>
<comment type="caution">
    <text evidence="2">The sequence shown here is derived from an EMBL/GenBank/DDBJ whole genome shotgun (WGS) entry which is preliminary data.</text>
</comment>
<feature type="transmembrane region" description="Helical" evidence="1">
    <location>
        <begin position="772"/>
        <end position="795"/>
    </location>
</feature>
<evidence type="ECO:0000313" key="2">
    <source>
        <dbReference type="EMBL" id="MBE1555361.1"/>
    </source>
</evidence>
<feature type="transmembrane region" description="Helical" evidence="1">
    <location>
        <begin position="745"/>
        <end position="765"/>
    </location>
</feature>
<keyword evidence="1" id="KW-0472">Membrane</keyword>
<organism evidence="2 3">
    <name type="scientific">Sporosarcina limicola</name>
    <dbReference type="NCBI Taxonomy" id="34101"/>
    <lineage>
        <taxon>Bacteria</taxon>
        <taxon>Bacillati</taxon>
        <taxon>Bacillota</taxon>
        <taxon>Bacilli</taxon>
        <taxon>Bacillales</taxon>
        <taxon>Caryophanaceae</taxon>
        <taxon>Sporosarcina</taxon>
    </lineage>
</organism>
<sequence length="854" mass="97071">MNMWMFELKKMWRRKQFLILALIAVACVTVIFLRNFWAQDEILGKVFQSMAPHSQSVYKIGKQFRNEMIHRSEDKAFMDAYDNARKMSTEFGKWQEAMRNKEWNHVPEAEMAFLQTVLKHIEWGGDYDGYPEDGLYQSFEKNKILLEHSLPYEDDLYSISTPNFMKIVFAFIVSIPALGIFVLLLGDQMVMEKENNTIRTLSTQPITKWRLLFGKFMGQLSAIVFALLVIFLACFAIPFFFGGQMGSFSYPQMIHLEDGFDFMPIDRYLFLHVLLFLGAASFLFSLVLLFSTVLKDRLSVLFFTLLALFGGVLLTNQFAALQSIINPFYYLGFQELIEQPNRLGNSLLIIIPYLYALLIVVISATLQKIKHTAEKGKKDVLPFKKGAISKTANRLFLVSAFEWRKYKREGVVKRFTVIILLLIVGGYAFIVFSTNQLREQYIPGMNASISFYKEMILGFEQIIEGSEALLEELEKKGTTPTSSEESLKEVAQSEVDGLGDAVSRYKNDVERRQKELAAYEQGDWKTVHESWIEEILLWWKDPNYMDNAPTERIGGGLSDFLFMASVQEKEWMIEHDLAAVHNNQSLAYTWSIYDKFISPLEQSKWNHNTRKVDKTGLFYVYTFFTTYSYFILAGLLIFLLGAGMTSEKGSKRTLTFLQTQPLTKSMIFLGKTGVSILLTASITLLSILFMVLIGTVSDRFGDWKFPILYYDLPSVADSANYTGFLAEEGGFHFIDMGRFLLETGALFLAGIVFLIAISLVVSLFFNNAMSVLLTTLIVAVGGYVVSTSSLLSSVVQWSPFTYLNAGKIANGETAVVLANESISTMSGLMALLVGTLIFICIGILYSRSRWMKMV</sequence>
<feature type="transmembrane region" description="Helical" evidence="1">
    <location>
        <begin position="167"/>
        <end position="186"/>
    </location>
</feature>
<accession>A0A927R3Q5</accession>
<feature type="transmembrane region" description="Helical" evidence="1">
    <location>
        <begin position="411"/>
        <end position="432"/>
    </location>
</feature>
<keyword evidence="1" id="KW-0812">Transmembrane</keyword>